<evidence type="ECO:0000313" key="4">
    <source>
        <dbReference type="EMBL" id="RZC50535.1"/>
    </source>
</evidence>
<evidence type="ECO:0000259" key="3">
    <source>
        <dbReference type="Pfam" id="PF25598"/>
    </source>
</evidence>
<dbReference type="InterPro" id="IPR011989">
    <property type="entry name" value="ARM-like"/>
</dbReference>
<dbReference type="PROSITE" id="PS50176">
    <property type="entry name" value="ARM_REPEAT"/>
    <property type="match status" value="3"/>
</dbReference>
<dbReference type="AlphaFoldDB" id="A0A4Y7ISW9"/>
<name>A0A4Y7ISW9_PAPSO</name>
<evidence type="ECO:0000256" key="1">
    <source>
        <dbReference type="ARBA" id="ARBA00022786"/>
    </source>
</evidence>
<dbReference type="STRING" id="3469.A0A4Y7ISW9"/>
<dbReference type="SUPFAM" id="SSF48371">
    <property type="entry name" value="ARM repeat"/>
    <property type="match status" value="1"/>
</dbReference>
<evidence type="ECO:0000256" key="2">
    <source>
        <dbReference type="PROSITE-ProRule" id="PRU00259"/>
    </source>
</evidence>
<sequence>MRVDQEEETCKSKREILIRELSLKLNNRDEFLQVKIQAAKDIRKIAKSSVKARSCCGVAGIVQPLISMISCSNLEATESALLALLNIAARNERNKVIIVTSGAVPSLVELLKSQNGHLRDLATAAILTLSSSPSNKPTIAISGAIPLLVQTLSSSSVQGKVDAVTALYNLSTCTKNSTPVITAEAVPPLLTLLQECKKYSKFAEKTSALLGILANSEEGRLAISDSTMGILTLVETVEDGSLISTEHAVGALLSLCWSCRNKYRELILKEGAIPGLLRLTVEGTGVAQERARTLLDLLRDSPQKRLPASSLLESIISDIALRVDGADKAAAETANRLLLDMVQRGMELSICHLQLKAASFTPSQ</sequence>
<evidence type="ECO:0000313" key="5">
    <source>
        <dbReference type="Proteomes" id="UP000316621"/>
    </source>
</evidence>
<protein>
    <recommendedName>
        <fullName evidence="3">U-box domain-containing protein</fullName>
    </recommendedName>
</protein>
<gene>
    <name evidence="4" type="ORF">C5167_018964</name>
</gene>
<feature type="repeat" description="ARM" evidence="2">
    <location>
        <begin position="102"/>
        <end position="144"/>
    </location>
</feature>
<dbReference type="PANTHER" id="PTHR23315">
    <property type="entry name" value="U BOX DOMAIN-CONTAINING"/>
    <property type="match status" value="1"/>
</dbReference>
<dbReference type="InterPro" id="IPR016024">
    <property type="entry name" value="ARM-type_fold"/>
</dbReference>
<keyword evidence="5" id="KW-1185">Reference proteome</keyword>
<organism evidence="4 5">
    <name type="scientific">Papaver somniferum</name>
    <name type="common">Opium poppy</name>
    <dbReference type="NCBI Taxonomy" id="3469"/>
    <lineage>
        <taxon>Eukaryota</taxon>
        <taxon>Viridiplantae</taxon>
        <taxon>Streptophyta</taxon>
        <taxon>Embryophyta</taxon>
        <taxon>Tracheophyta</taxon>
        <taxon>Spermatophyta</taxon>
        <taxon>Magnoliopsida</taxon>
        <taxon>Ranunculales</taxon>
        <taxon>Papaveraceae</taxon>
        <taxon>Papaveroideae</taxon>
        <taxon>Papaver</taxon>
    </lineage>
</organism>
<reference evidence="4 5" key="1">
    <citation type="journal article" date="2018" name="Science">
        <title>The opium poppy genome and morphinan production.</title>
        <authorList>
            <person name="Guo L."/>
            <person name="Winzer T."/>
            <person name="Yang X."/>
            <person name="Li Y."/>
            <person name="Ning Z."/>
            <person name="He Z."/>
            <person name="Teodor R."/>
            <person name="Lu Y."/>
            <person name="Bowser T.A."/>
            <person name="Graham I.A."/>
            <person name="Ye K."/>
        </authorList>
    </citation>
    <scope>NUCLEOTIDE SEQUENCE [LARGE SCALE GENOMIC DNA]</scope>
    <source>
        <strain evidence="5">cv. HN1</strain>
        <tissue evidence="4">Leaves</tissue>
    </source>
</reference>
<dbReference type="SMART" id="SM00185">
    <property type="entry name" value="ARM"/>
    <property type="match status" value="5"/>
</dbReference>
<dbReference type="InterPro" id="IPR000225">
    <property type="entry name" value="Armadillo"/>
</dbReference>
<dbReference type="Gramene" id="RZC50535">
    <property type="protein sequence ID" value="RZC50535"/>
    <property type="gene ID" value="C5167_018964"/>
</dbReference>
<dbReference type="EMBL" id="CM010716">
    <property type="protein sequence ID" value="RZC50535.1"/>
    <property type="molecule type" value="Genomic_DNA"/>
</dbReference>
<dbReference type="Proteomes" id="UP000316621">
    <property type="component" value="Chromosome 2"/>
</dbReference>
<dbReference type="PANTHER" id="PTHR23315:SF256">
    <property type="entry name" value="ARM REPEAT SUPERFAMILY PROTEIN"/>
    <property type="match status" value="1"/>
</dbReference>
<feature type="repeat" description="ARM" evidence="2">
    <location>
        <begin position="143"/>
        <end position="185"/>
    </location>
</feature>
<dbReference type="Gene3D" id="1.25.10.10">
    <property type="entry name" value="Leucine-rich Repeat Variant"/>
    <property type="match status" value="2"/>
</dbReference>
<dbReference type="OrthoDB" id="7537227at2759"/>
<feature type="domain" description="U-box" evidence="3">
    <location>
        <begin position="149"/>
        <end position="303"/>
    </location>
</feature>
<dbReference type="OMA" id="FDARICL"/>
<dbReference type="Pfam" id="PF25598">
    <property type="entry name" value="ARM_PUB"/>
    <property type="match status" value="1"/>
</dbReference>
<proteinExistence type="predicted"/>
<feature type="repeat" description="ARM" evidence="2">
    <location>
        <begin position="60"/>
        <end position="102"/>
    </location>
</feature>
<keyword evidence="1" id="KW-0833">Ubl conjugation pathway</keyword>
<dbReference type="FunFam" id="1.25.10.10:FF:000300">
    <property type="entry name" value="U-box domain-containing protein 4"/>
    <property type="match status" value="1"/>
</dbReference>
<dbReference type="InterPro" id="IPR058678">
    <property type="entry name" value="ARM_PUB"/>
</dbReference>
<accession>A0A4Y7ISW9</accession>